<protein>
    <submittedName>
        <fullName evidence="1">Uncharacterized protein</fullName>
    </submittedName>
</protein>
<keyword evidence="2" id="KW-1185">Reference proteome</keyword>
<dbReference type="Proteomes" id="UP000006591">
    <property type="component" value="Chromosome 3"/>
</dbReference>
<evidence type="ECO:0000313" key="1">
    <source>
        <dbReference type="EnsemblPlants" id="ONIVA03G29990.1"/>
    </source>
</evidence>
<proteinExistence type="predicted"/>
<dbReference type="HOGENOM" id="CLU_2501790_0_0_1"/>
<dbReference type="AlphaFoldDB" id="A0A0E0GRJ2"/>
<sequence>MATATGGEEDGSRSPHLLRHCLGFLRVFEEDFKEKTLARRLGLLNALLDKTYYEMQIKYSNAHEGLKSKHFYLAVLNSAARASNLL</sequence>
<evidence type="ECO:0000313" key="2">
    <source>
        <dbReference type="Proteomes" id="UP000006591"/>
    </source>
</evidence>
<reference evidence="1" key="1">
    <citation type="submission" date="2015-04" db="UniProtKB">
        <authorList>
            <consortium name="EnsemblPlants"/>
        </authorList>
    </citation>
    <scope>IDENTIFICATION</scope>
    <source>
        <strain evidence="1">SL10</strain>
    </source>
</reference>
<reference evidence="1" key="2">
    <citation type="submission" date="2018-04" db="EMBL/GenBank/DDBJ databases">
        <title>OnivRS2 (Oryza nivara Reference Sequence Version 2).</title>
        <authorList>
            <person name="Zhang J."/>
            <person name="Kudrna D."/>
            <person name="Lee S."/>
            <person name="Talag J."/>
            <person name="Rajasekar S."/>
            <person name="Welchert J."/>
            <person name="Hsing Y.-I."/>
            <person name="Wing R.A."/>
        </authorList>
    </citation>
    <scope>NUCLEOTIDE SEQUENCE [LARGE SCALE GENOMIC DNA]</scope>
    <source>
        <strain evidence="1">SL10</strain>
    </source>
</reference>
<name>A0A0E0GRJ2_ORYNI</name>
<organism evidence="1">
    <name type="scientific">Oryza nivara</name>
    <name type="common">Indian wild rice</name>
    <name type="synonym">Oryza sativa f. spontanea</name>
    <dbReference type="NCBI Taxonomy" id="4536"/>
    <lineage>
        <taxon>Eukaryota</taxon>
        <taxon>Viridiplantae</taxon>
        <taxon>Streptophyta</taxon>
        <taxon>Embryophyta</taxon>
        <taxon>Tracheophyta</taxon>
        <taxon>Spermatophyta</taxon>
        <taxon>Magnoliopsida</taxon>
        <taxon>Liliopsida</taxon>
        <taxon>Poales</taxon>
        <taxon>Poaceae</taxon>
        <taxon>BOP clade</taxon>
        <taxon>Oryzoideae</taxon>
        <taxon>Oryzeae</taxon>
        <taxon>Oryzinae</taxon>
        <taxon>Oryza</taxon>
    </lineage>
</organism>
<dbReference type="Gramene" id="ONIVA03G29990.1">
    <property type="protein sequence ID" value="ONIVA03G29990.1"/>
    <property type="gene ID" value="ONIVA03G29990"/>
</dbReference>
<dbReference type="EnsemblPlants" id="ONIVA03G29990.1">
    <property type="protein sequence ID" value="ONIVA03G29990.1"/>
    <property type="gene ID" value="ONIVA03G29990"/>
</dbReference>
<accession>A0A0E0GRJ2</accession>